<evidence type="ECO:0000256" key="7">
    <source>
        <dbReference type="ARBA" id="ARBA00022833"/>
    </source>
</evidence>
<evidence type="ECO:0000256" key="2">
    <source>
        <dbReference type="ARBA" id="ARBA00012483"/>
    </source>
</evidence>
<name>A0AAP0BXB0_9ASPA</name>
<dbReference type="Gene3D" id="3.30.40.10">
    <property type="entry name" value="Zinc/RING finger domain, C3HC4 (zinc finger)"/>
    <property type="match status" value="1"/>
</dbReference>
<dbReference type="SUPFAM" id="SSF57850">
    <property type="entry name" value="RING/U-box"/>
    <property type="match status" value="1"/>
</dbReference>
<evidence type="ECO:0000256" key="3">
    <source>
        <dbReference type="ARBA" id="ARBA00022679"/>
    </source>
</evidence>
<keyword evidence="12" id="KW-1185">Reference proteome</keyword>
<comment type="catalytic activity">
    <reaction evidence="1">
        <text>S-ubiquitinyl-[E2 ubiquitin-conjugating enzyme]-L-cysteine + [acceptor protein]-L-lysine = [E2 ubiquitin-conjugating enzyme]-L-cysteine + N(6)-ubiquitinyl-[acceptor protein]-L-lysine.</text>
        <dbReference type="EC" id="2.3.2.27"/>
    </reaction>
</comment>
<evidence type="ECO:0000256" key="6">
    <source>
        <dbReference type="ARBA" id="ARBA00022786"/>
    </source>
</evidence>
<keyword evidence="4" id="KW-0479">Metal-binding</keyword>
<comment type="caution">
    <text evidence="11">The sequence shown here is derived from an EMBL/GenBank/DDBJ whole genome shotgun (WGS) entry which is preliminary data.</text>
</comment>
<dbReference type="GO" id="GO:0008270">
    <property type="term" value="F:zinc ion binding"/>
    <property type="evidence" value="ECO:0007669"/>
    <property type="project" value="UniProtKB-KW"/>
</dbReference>
<proteinExistence type="predicted"/>
<dbReference type="InterPro" id="IPR013083">
    <property type="entry name" value="Znf_RING/FYVE/PHD"/>
</dbReference>
<dbReference type="InterPro" id="IPR001841">
    <property type="entry name" value="Znf_RING"/>
</dbReference>
<feature type="domain" description="RING-type" evidence="10">
    <location>
        <begin position="590"/>
        <end position="631"/>
    </location>
</feature>
<gene>
    <name evidence="11" type="ORF">KSP39_PZI003747</name>
</gene>
<evidence type="ECO:0000259" key="10">
    <source>
        <dbReference type="PROSITE" id="PS50089"/>
    </source>
</evidence>
<evidence type="ECO:0000313" key="11">
    <source>
        <dbReference type="EMBL" id="KAK8951951.1"/>
    </source>
</evidence>
<feature type="region of interest" description="Disordered" evidence="9">
    <location>
        <begin position="424"/>
        <end position="489"/>
    </location>
</feature>
<dbReference type="GO" id="GO:0061630">
    <property type="term" value="F:ubiquitin protein ligase activity"/>
    <property type="evidence" value="ECO:0007669"/>
    <property type="project" value="UniProtKB-EC"/>
</dbReference>
<dbReference type="PROSITE" id="PS50089">
    <property type="entry name" value="ZF_RING_2"/>
    <property type="match status" value="1"/>
</dbReference>
<reference evidence="11 12" key="1">
    <citation type="journal article" date="2022" name="Nat. Plants">
        <title>Genomes of leafy and leafless Platanthera orchids illuminate the evolution of mycoheterotrophy.</title>
        <authorList>
            <person name="Li M.H."/>
            <person name="Liu K.W."/>
            <person name="Li Z."/>
            <person name="Lu H.C."/>
            <person name="Ye Q.L."/>
            <person name="Zhang D."/>
            <person name="Wang J.Y."/>
            <person name="Li Y.F."/>
            <person name="Zhong Z.M."/>
            <person name="Liu X."/>
            <person name="Yu X."/>
            <person name="Liu D.K."/>
            <person name="Tu X.D."/>
            <person name="Liu B."/>
            <person name="Hao Y."/>
            <person name="Liao X.Y."/>
            <person name="Jiang Y.T."/>
            <person name="Sun W.H."/>
            <person name="Chen J."/>
            <person name="Chen Y.Q."/>
            <person name="Ai Y."/>
            <person name="Zhai J.W."/>
            <person name="Wu S.S."/>
            <person name="Zhou Z."/>
            <person name="Hsiao Y.Y."/>
            <person name="Wu W.L."/>
            <person name="Chen Y.Y."/>
            <person name="Lin Y.F."/>
            <person name="Hsu J.L."/>
            <person name="Li C.Y."/>
            <person name="Wang Z.W."/>
            <person name="Zhao X."/>
            <person name="Zhong W.Y."/>
            <person name="Ma X.K."/>
            <person name="Ma L."/>
            <person name="Huang J."/>
            <person name="Chen G.Z."/>
            <person name="Huang M.Z."/>
            <person name="Huang L."/>
            <person name="Peng D.H."/>
            <person name="Luo Y.B."/>
            <person name="Zou S.Q."/>
            <person name="Chen S.P."/>
            <person name="Lan S."/>
            <person name="Tsai W.C."/>
            <person name="Van de Peer Y."/>
            <person name="Liu Z.J."/>
        </authorList>
    </citation>
    <scope>NUCLEOTIDE SEQUENCE [LARGE SCALE GENOMIC DNA]</scope>
    <source>
        <strain evidence="11">Lor287</strain>
    </source>
</reference>
<evidence type="ECO:0000256" key="1">
    <source>
        <dbReference type="ARBA" id="ARBA00000900"/>
    </source>
</evidence>
<accession>A0AAP0BXB0</accession>
<dbReference type="Pfam" id="PF13639">
    <property type="entry name" value="zf-RING_2"/>
    <property type="match status" value="1"/>
</dbReference>
<keyword evidence="5 8" id="KW-0863">Zinc-finger</keyword>
<organism evidence="11 12">
    <name type="scientific">Platanthera zijinensis</name>
    <dbReference type="NCBI Taxonomy" id="2320716"/>
    <lineage>
        <taxon>Eukaryota</taxon>
        <taxon>Viridiplantae</taxon>
        <taxon>Streptophyta</taxon>
        <taxon>Embryophyta</taxon>
        <taxon>Tracheophyta</taxon>
        <taxon>Spermatophyta</taxon>
        <taxon>Magnoliopsida</taxon>
        <taxon>Liliopsida</taxon>
        <taxon>Asparagales</taxon>
        <taxon>Orchidaceae</taxon>
        <taxon>Orchidoideae</taxon>
        <taxon>Orchideae</taxon>
        <taxon>Orchidinae</taxon>
        <taxon>Platanthera</taxon>
    </lineage>
</organism>
<protein>
    <recommendedName>
        <fullName evidence="2">RING-type E3 ubiquitin transferase</fullName>
        <ecNumber evidence="2">2.3.2.27</ecNumber>
    </recommendedName>
</protein>
<dbReference type="EC" id="2.3.2.27" evidence="2"/>
<evidence type="ECO:0000256" key="5">
    <source>
        <dbReference type="ARBA" id="ARBA00022771"/>
    </source>
</evidence>
<keyword evidence="6" id="KW-0833">Ubl conjugation pathway</keyword>
<dbReference type="AlphaFoldDB" id="A0AAP0BXB0"/>
<evidence type="ECO:0000256" key="8">
    <source>
        <dbReference type="PROSITE-ProRule" id="PRU00175"/>
    </source>
</evidence>
<evidence type="ECO:0000256" key="4">
    <source>
        <dbReference type="ARBA" id="ARBA00022723"/>
    </source>
</evidence>
<evidence type="ECO:0000256" key="9">
    <source>
        <dbReference type="SAM" id="MobiDB-lite"/>
    </source>
</evidence>
<dbReference type="SMART" id="SM00184">
    <property type="entry name" value="RING"/>
    <property type="match status" value="1"/>
</dbReference>
<dbReference type="EMBL" id="JBBWWQ010000003">
    <property type="protein sequence ID" value="KAK8951951.1"/>
    <property type="molecule type" value="Genomic_DNA"/>
</dbReference>
<sequence length="647" mass="71480">MQGQKNLFESLPEPLHFDCGSNSNSSNMDQPIYQSNLLLNPNDMKMEYTNITPQSTDVLGVWNSRDTNTRAFVVNQENRDEAKIVHGWNTAPRMEDGPCERTNITSLNHVHLNLNSTPVDEAQPFPHSLNLTCVNQSVEQNVPSGPQADNTGASLCPFIPNFFEIEDAPCSNSIVSSSNGIGRVSEDDGRARNSIGNRLLACKRKNMEGVVGESSTSRNVSADLSVPNPSRYPPAASSLEEIQSPSFSSIRGGVFPEWCTASSLLRNPETSRRNLRARINLSLQHDASSSQPHFVVGSNRLSTEHFPGEPSSVLNQPHILPVSVLPHHAHHSPSNSSSPAFLQRRMRLIAAHEETSNRGLPIDGHPNRNISNSSLRMSGNRDGGVSGVLPSPVFMIEPSEMVPLQYHRNLAEIVHSSLFPAVGSESGHHCSTVPSRHSSHSSSTQEPGHSPRAIREGHFQPYPRTATAIDRQHGISSTPLSARSRDRRSRMISEQIRNALDLMRRGVNLRFEDAFLLGQSGLYGRHGVNDRHRDMRLDVDNMSYEELLALEERIGYVGTGLCEPAILKCLKNQRYSTCKLEVASGEQEPCCICQEDYSEGEDIGTLNCRHDFHTACIKQWLMIKNLCPICKTTALVEDHSTISDGTK</sequence>
<dbReference type="InterPro" id="IPR045191">
    <property type="entry name" value="MBR1/2-like"/>
</dbReference>
<dbReference type="Proteomes" id="UP001418222">
    <property type="component" value="Unassembled WGS sequence"/>
</dbReference>
<dbReference type="PANTHER" id="PTHR22937:SF224">
    <property type="entry name" value="E3 UBIQUITIN-PROTEIN LIGASE MBR1-RELATED"/>
    <property type="match status" value="1"/>
</dbReference>
<dbReference type="PANTHER" id="PTHR22937">
    <property type="entry name" value="E3 UBIQUITIN-PROTEIN LIGASE RNF165"/>
    <property type="match status" value="1"/>
</dbReference>
<evidence type="ECO:0000313" key="12">
    <source>
        <dbReference type="Proteomes" id="UP001418222"/>
    </source>
</evidence>
<keyword evidence="7" id="KW-0862">Zinc</keyword>
<keyword evidence="3" id="KW-0808">Transferase</keyword>